<dbReference type="AlphaFoldDB" id="A0A1J7JW54"/>
<feature type="compositionally biased region" description="Low complexity" evidence="1">
    <location>
        <begin position="147"/>
        <end position="171"/>
    </location>
</feature>
<proteinExistence type="predicted"/>
<keyword evidence="3" id="KW-1185">Reference proteome</keyword>
<dbReference type="EMBL" id="KV875094">
    <property type="protein sequence ID" value="OIW33636.1"/>
    <property type="molecule type" value="Genomic_DNA"/>
</dbReference>
<accession>A0A1J7JW54</accession>
<feature type="region of interest" description="Disordered" evidence="1">
    <location>
        <begin position="248"/>
        <end position="270"/>
    </location>
</feature>
<evidence type="ECO:0000313" key="3">
    <source>
        <dbReference type="Proteomes" id="UP000182658"/>
    </source>
</evidence>
<evidence type="ECO:0000313" key="2">
    <source>
        <dbReference type="EMBL" id="OIW33636.1"/>
    </source>
</evidence>
<reference evidence="2 3" key="1">
    <citation type="submission" date="2016-10" db="EMBL/GenBank/DDBJ databases">
        <title>Draft genome sequence of Coniochaeta ligniaria NRRL30616, a lignocellulolytic fungus for bioabatement of inhibitors in plant biomass hydrolysates.</title>
        <authorList>
            <consortium name="DOE Joint Genome Institute"/>
            <person name="Jimenez D.J."/>
            <person name="Hector R.E."/>
            <person name="Riley R."/>
            <person name="Sun H."/>
            <person name="Grigoriev I.V."/>
            <person name="Van Elsas J.D."/>
            <person name="Nichols N.N."/>
        </authorList>
    </citation>
    <scope>NUCLEOTIDE SEQUENCE [LARGE SCALE GENOMIC DNA]</scope>
    <source>
        <strain evidence="2 3">NRRL 30616</strain>
    </source>
</reference>
<dbReference type="Proteomes" id="UP000182658">
    <property type="component" value="Unassembled WGS sequence"/>
</dbReference>
<protein>
    <submittedName>
        <fullName evidence="2">Uncharacterized protein</fullName>
    </submittedName>
</protein>
<evidence type="ECO:0000256" key="1">
    <source>
        <dbReference type="SAM" id="MobiDB-lite"/>
    </source>
</evidence>
<feature type="compositionally biased region" description="Basic and acidic residues" evidence="1">
    <location>
        <begin position="261"/>
        <end position="270"/>
    </location>
</feature>
<name>A0A1J7JW54_9PEZI</name>
<dbReference type="InParanoid" id="A0A1J7JW54"/>
<sequence>MEKYYGHTTETSVTWHEVDQSENICQWIQLMAVNYRSWHTEVQLTGRTPPNRNQILTTGNHTITSYVASYVPTYVPPGVTPLDPSDHPSDFRNLHIHVRKSGRKITNWPVDPALAFYRGAENSEPCLRIGGKRPPKGTTTSPPPRPASVRDPSVRSPSVRAHSVRAPSVRAPSPPPPPNKVKAKKPKKGHPLIVKVRPPKISSRSPSEAGSDLSELSQLRPVSKLPLWVRAQKKKQADAAKQTQCWEKQLVGARRHPSGQVHEKGSRTTL</sequence>
<feature type="compositionally biased region" description="Basic residues" evidence="1">
    <location>
        <begin position="181"/>
        <end position="190"/>
    </location>
</feature>
<feature type="region of interest" description="Disordered" evidence="1">
    <location>
        <begin position="124"/>
        <end position="225"/>
    </location>
</feature>
<gene>
    <name evidence="2" type="ORF">CONLIGDRAFT_640739</name>
</gene>
<organism evidence="2 3">
    <name type="scientific">Coniochaeta ligniaria NRRL 30616</name>
    <dbReference type="NCBI Taxonomy" id="1408157"/>
    <lineage>
        <taxon>Eukaryota</taxon>
        <taxon>Fungi</taxon>
        <taxon>Dikarya</taxon>
        <taxon>Ascomycota</taxon>
        <taxon>Pezizomycotina</taxon>
        <taxon>Sordariomycetes</taxon>
        <taxon>Sordariomycetidae</taxon>
        <taxon>Coniochaetales</taxon>
        <taxon>Coniochaetaceae</taxon>
        <taxon>Coniochaeta</taxon>
    </lineage>
</organism>
<dbReference type="OrthoDB" id="10672556at2759"/>